<evidence type="ECO:0000313" key="2">
    <source>
        <dbReference type="Proteomes" id="UP001172083"/>
    </source>
</evidence>
<protein>
    <submittedName>
        <fullName evidence="1">DUF2490 domain-containing protein</fullName>
    </submittedName>
</protein>
<comment type="caution">
    <text evidence="1">The sequence shown here is derived from an EMBL/GenBank/DDBJ whole genome shotgun (WGS) entry which is preliminary data.</text>
</comment>
<name>A0ABT8L0T8_9BACT</name>
<reference evidence="1" key="1">
    <citation type="submission" date="2023-06" db="EMBL/GenBank/DDBJ databases">
        <title>Genomic of Agaribacillus aureum.</title>
        <authorList>
            <person name="Wang G."/>
        </authorList>
    </citation>
    <scope>NUCLEOTIDE SEQUENCE</scope>
    <source>
        <strain evidence="1">BMA12</strain>
    </source>
</reference>
<accession>A0ABT8L0T8</accession>
<organism evidence="1 2">
    <name type="scientific">Agaribacillus aureus</name>
    <dbReference type="NCBI Taxonomy" id="3051825"/>
    <lineage>
        <taxon>Bacteria</taxon>
        <taxon>Pseudomonadati</taxon>
        <taxon>Bacteroidota</taxon>
        <taxon>Cytophagia</taxon>
        <taxon>Cytophagales</taxon>
        <taxon>Splendidivirgaceae</taxon>
        <taxon>Agaribacillus</taxon>
    </lineage>
</organism>
<sequence>MKRYKTIIFILITISIHSTAFPQDGVRLWYGHSVQARINKEWRVSAGQLFIFGRDPFQLSTLQNSLNVSYRYTKRVRLGFGYLKSINPQSTSGRSRNRLTGRVDYRIRLENFWIQNAFRVEWHFPERSKFQYRLRYAFRIHPRGLDLPLRARPFVTNEFHYYLSGRPLWYRDEQGEKVIRQSPNGLHAHRLTLGLRITPVKRLNVTFRFMRQTEFNLGNKYRKINVEDPRDGRIRRRFNNFSALVVTGAYRLKL</sequence>
<proteinExistence type="predicted"/>
<dbReference type="InterPro" id="IPR019619">
    <property type="entry name" value="DUF2490"/>
</dbReference>
<evidence type="ECO:0000313" key="1">
    <source>
        <dbReference type="EMBL" id="MDN5211347.1"/>
    </source>
</evidence>
<dbReference type="Pfam" id="PF10677">
    <property type="entry name" value="DUF2490"/>
    <property type="match status" value="1"/>
</dbReference>
<gene>
    <name evidence="1" type="ORF">QQ020_04775</name>
</gene>
<dbReference type="EMBL" id="JAUJEB010000001">
    <property type="protein sequence ID" value="MDN5211347.1"/>
    <property type="molecule type" value="Genomic_DNA"/>
</dbReference>
<dbReference type="RefSeq" id="WP_346756682.1">
    <property type="nucleotide sequence ID" value="NZ_JAUJEB010000001.1"/>
</dbReference>
<dbReference type="Proteomes" id="UP001172083">
    <property type="component" value="Unassembled WGS sequence"/>
</dbReference>
<keyword evidence="2" id="KW-1185">Reference proteome</keyword>